<feature type="region of interest" description="Disordered" evidence="1">
    <location>
        <begin position="421"/>
        <end position="485"/>
    </location>
</feature>
<feature type="transmembrane region" description="Helical" evidence="2">
    <location>
        <begin position="159"/>
        <end position="176"/>
    </location>
</feature>
<evidence type="ECO:0000313" key="4">
    <source>
        <dbReference type="EMBL" id="OHT12051.1"/>
    </source>
</evidence>
<feature type="transmembrane region" description="Helical" evidence="2">
    <location>
        <begin position="336"/>
        <end position="359"/>
    </location>
</feature>
<dbReference type="GO" id="GO:0005794">
    <property type="term" value="C:Golgi apparatus"/>
    <property type="evidence" value="ECO:0007669"/>
    <property type="project" value="TreeGrafter"/>
</dbReference>
<gene>
    <name evidence="4" type="ORF">TRFO_18243</name>
</gene>
<name>A0A1J4KLE9_9EUKA</name>
<comment type="caution">
    <text evidence="4">The sequence shown here is derived from an EMBL/GenBank/DDBJ whole genome shotgun (WGS) entry which is preliminary data.</text>
</comment>
<dbReference type="InterPro" id="IPR009637">
    <property type="entry name" value="GPR107/GPR108-like"/>
</dbReference>
<sequence length="566" mass="64634">MTLLFILCYRVVVRLKTVYVSSLPDFFHFQANGNYFFQTNENTKINFLVCTKEEYKQFQKKPDSSICSESGVIYDGTKSGEILESGTYQILFYMSNGYQNTLYEEVNVTLKNPKSFLDANVQPCLISKPLFGTLAFISLAVWAINWCCNFSLSFTIHEYITILFIDTIIYQFVYFSELIKKNKSDDFTILTPIRMILIFSFQLILFSTILMAAKGWCIVHRTIGKLKIAYCFLVASLLTLPQCLLTFGDYGNWDYIIIMVGLAGVTFFYRDLIVSIDDSSTHVVAHLVVISESGIDPSTTPVMEKFMIFKALSWGILLYLVAQLVAYFFMQFLETPYYIAQIFSDTVNLCALIGAGYLFRLTRERITGFVILSTEEESPISSRIVSIDEIRDFNMQNVERRQGKAEWETGMALPPIPFFNNDNNNHTIHNTNPNFNSQHENNQMNNVENNHENAYVNNNENDSGDDSEDGVVNIRDDSNENDIDTSKINISQYMENADTSDELENIENVENVENSEKVNNSDHSSHEHNSYDHNNVGNGKSSDYNCIATNNQWNDGQNEVSLKSNV</sequence>
<feature type="compositionally biased region" description="Basic and acidic residues" evidence="1">
    <location>
        <begin position="515"/>
        <end position="531"/>
    </location>
</feature>
<dbReference type="GeneID" id="94834765"/>
<feature type="transmembrane region" description="Helical" evidence="2">
    <location>
        <begin position="196"/>
        <end position="216"/>
    </location>
</feature>
<dbReference type="VEuPathDB" id="TrichDB:TRFO_18243"/>
<dbReference type="GO" id="GO:0016020">
    <property type="term" value="C:membrane"/>
    <property type="evidence" value="ECO:0007669"/>
    <property type="project" value="InterPro"/>
</dbReference>
<keyword evidence="3" id="KW-0732">Signal</keyword>
<accession>A0A1J4KLE9</accession>
<reference evidence="4" key="1">
    <citation type="submission" date="2016-10" db="EMBL/GenBank/DDBJ databases">
        <authorList>
            <person name="Benchimol M."/>
            <person name="Almeida L.G."/>
            <person name="Vasconcelos A.T."/>
            <person name="Perreira-Neves A."/>
            <person name="Rosa I.A."/>
            <person name="Tasca T."/>
            <person name="Bogo M.R."/>
            <person name="de Souza W."/>
        </authorList>
    </citation>
    <scope>NUCLEOTIDE SEQUENCE [LARGE SCALE GENOMIC DNA]</scope>
    <source>
        <strain evidence="4">K</strain>
    </source>
</reference>
<dbReference type="PANTHER" id="PTHR21229:SF1">
    <property type="entry name" value="GH17801P"/>
    <property type="match status" value="1"/>
</dbReference>
<feature type="chain" id="PRO_5012294852" description="Intimal thickness related receptor IRP domain-containing protein" evidence="3">
    <location>
        <begin position="23"/>
        <end position="566"/>
    </location>
</feature>
<evidence type="ECO:0000256" key="3">
    <source>
        <dbReference type="SAM" id="SignalP"/>
    </source>
</evidence>
<dbReference type="OrthoDB" id="10669912at2759"/>
<evidence type="ECO:0008006" key="6">
    <source>
        <dbReference type="Google" id="ProtNLM"/>
    </source>
</evidence>
<proteinExistence type="predicted"/>
<feature type="region of interest" description="Disordered" evidence="1">
    <location>
        <begin position="515"/>
        <end position="538"/>
    </location>
</feature>
<evidence type="ECO:0000313" key="5">
    <source>
        <dbReference type="Proteomes" id="UP000179807"/>
    </source>
</evidence>
<evidence type="ECO:0000256" key="1">
    <source>
        <dbReference type="SAM" id="MobiDB-lite"/>
    </source>
</evidence>
<feature type="transmembrane region" description="Helical" evidence="2">
    <location>
        <begin position="130"/>
        <end position="152"/>
    </location>
</feature>
<keyword evidence="5" id="KW-1185">Reference proteome</keyword>
<protein>
    <recommendedName>
        <fullName evidence="6">Intimal thickness related receptor IRP domain-containing protein</fullName>
    </recommendedName>
</protein>
<dbReference type="PANTHER" id="PTHR21229">
    <property type="entry name" value="LUNG SEVEN TRANSMEMBRANE RECEPTOR"/>
    <property type="match status" value="1"/>
</dbReference>
<dbReference type="RefSeq" id="XP_068365187.1">
    <property type="nucleotide sequence ID" value="XM_068500061.1"/>
</dbReference>
<feature type="transmembrane region" description="Helical" evidence="2">
    <location>
        <begin position="311"/>
        <end position="330"/>
    </location>
</feature>
<dbReference type="AlphaFoldDB" id="A0A1J4KLE9"/>
<keyword evidence="2" id="KW-0472">Membrane</keyword>
<keyword evidence="2" id="KW-1133">Transmembrane helix</keyword>
<feature type="signal peptide" evidence="3">
    <location>
        <begin position="1"/>
        <end position="22"/>
    </location>
</feature>
<feature type="transmembrane region" description="Helical" evidence="2">
    <location>
        <begin position="228"/>
        <end position="247"/>
    </location>
</feature>
<keyword evidence="2" id="KW-0812">Transmembrane</keyword>
<feature type="transmembrane region" description="Helical" evidence="2">
    <location>
        <begin position="253"/>
        <end position="269"/>
    </location>
</feature>
<dbReference type="EMBL" id="MLAK01000572">
    <property type="protein sequence ID" value="OHT12051.1"/>
    <property type="molecule type" value="Genomic_DNA"/>
</dbReference>
<feature type="compositionally biased region" description="Low complexity" evidence="1">
    <location>
        <begin position="421"/>
        <end position="461"/>
    </location>
</feature>
<dbReference type="Proteomes" id="UP000179807">
    <property type="component" value="Unassembled WGS sequence"/>
</dbReference>
<evidence type="ECO:0000256" key="2">
    <source>
        <dbReference type="SAM" id="Phobius"/>
    </source>
</evidence>
<organism evidence="4 5">
    <name type="scientific">Tritrichomonas foetus</name>
    <dbReference type="NCBI Taxonomy" id="1144522"/>
    <lineage>
        <taxon>Eukaryota</taxon>
        <taxon>Metamonada</taxon>
        <taxon>Parabasalia</taxon>
        <taxon>Tritrichomonadida</taxon>
        <taxon>Tritrichomonadidae</taxon>
        <taxon>Tritrichomonas</taxon>
    </lineage>
</organism>